<dbReference type="Proteomes" id="UP001057402">
    <property type="component" value="Chromosome 3"/>
</dbReference>
<protein>
    <submittedName>
        <fullName evidence="1">Uncharacterized protein</fullName>
    </submittedName>
</protein>
<gene>
    <name evidence="1" type="ORF">MLD38_007448</name>
</gene>
<organism evidence="1 2">
    <name type="scientific">Melastoma candidum</name>
    <dbReference type="NCBI Taxonomy" id="119954"/>
    <lineage>
        <taxon>Eukaryota</taxon>
        <taxon>Viridiplantae</taxon>
        <taxon>Streptophyta</taxon>
        <taxon>Embryophyta</taxon>
        <taxon>Tracheophyta</taxon>
        <taxon>Spermatophyta</taxon>
        <taxon>Magnoliopsida</taxon>
        <taxon>eudicotyledons</taxon>
        <taxon>Gunneridae</taxon>
        <taxon>Pentapetalae</taxon>
        <taxon>rosids</taxon>
        <taxon>malvids</taxon>
        <taxon>Myrtales</taxon>
        <taxon>Melastomataceae</taxon>
        <taxon>Melastomatoideae</taxon>
        <taxon>Melastomateae</taxon>
        <taxon>Melastoma</taxon>
    </lineage>
</organism>
<keyword evidence="2" id="KW-1185">Reference proteome</keyword>
<name>A0ACB9RQT5_9MYRT</name>
<reference evidence="2" key="1">
    <citation type="journal article" date="2023" name="Front. Plant Sci.">
        <title>Chromosomal-level genome assembly of Melastoma candidum provides insights into trichome evolution.</title>
        <authorList>
            <person name="Zhong Y."/>
            <person name="Wu W."/>
            <person name="Sun C."/>
            <person name="Zou P."/>
            <person name="Liu Y."/>
            <person name="Dai S."/>
            <person name="Zhou R."/>
        </authorList>
    </citation>
    <scope>NUCLEOTIDE SEQUENCE [LARGE SCALE GENOMIC DNA]</scope>
</reference>
<evidence type="ECO:0000313" key="1">
    <source>
        <dbReference type="EMBL" id="KAI4381373.1"/>
    </source>
</evidence>
<sequence>MSITRRCLRQLERCKSMSQLRQSHAQVVTTGLGDDAFALSRLLAFCSNPQRGSLAYSWDLFRNILNPTICIFNTMIKSLFLSKEFGDAVRMFKELLERGMYPDGYTLPYVIGACAKLGAFRVGGSLHCYGAKVGLVYNVFVVNALTAMYCGDADMKVARQLFDESPERCVVTSTVMIDGYAKMGDVDGARLIFDKVFEKDVGVWGAMISGYVHNGCFKEGLHMFRLMQLEGIVPDEAMLVSTLCACSNLGELDVGIWIHRYVENRRLPISARLGTGLIDMYAKCGRLDLAKKLFEEVPNRDVACWNAMISGFAVNGDGGSALRLFSEMEEGKIMPDDITLIAILTACSHSGMATQGLKVLRRFVTVHNLIPKSRHYGSLVELLSQAGLLDEATELLLNVSYINDTYEEVVAWRALLTASCKHGKVKLAELAAQRLFDLDCHSGAYILLSNMYAACGQQNNVRIMRKVMKHRGVGKVPGCSSLQINGQVFEFVAGEKTHSRTEEICYVINNLNKQANH</sequence>
<accession>A0ACB9RQT5</accession>
<dbReference type="EMBL" id="CM042882">
    <property type="protein sequence ID" value="KAI4381373.1"/>
    <property type="molecule type" value="Genomic_DNA"/>
</dbReference>
<proteinExistence type="predicted"/>
<comment type="caution">
    <text evidence="1">The sequence shown here is derived from an EMBL/GenBank/DDBJ whole genome shotgun (WGS) entry which is preliminary data.</text>
</comment>
<evidence type="ECO:0000313" key="2">
    <source>
        <dbReference type="Proteomes" id="UP001057402"/>
    </source>
</evidence>